<name>A0A1G8RCM7_9GAMM</name>
<evidence type="ECO:0000313" key="3">
    <source>
        <dbReference type="Proteomes" id="UP000199527"/>
    </source>
</evidence>
<protein>
    <submittedName>
        <fullName evidence="2">Decaheme-associated outer membrane protein, MtrB/PioB family</fullName>
    </submittedName>
</protein>
<keyword evidence="1" id="KW-0732">Signal</keyword>
<evidence type="ECO:0000256" key="1">
    <source>
        <dbReference type="SAM" id="SignalP"/>
    </source>
</evidence>
<sequence>MRFRLNLITLALAGVSSVAMAGGYSLQEANTDKVNTDKWACKRCTVEYGARGSVGIAAGMVESSNERSANTFGAEDGAVGAVNSDLHYLAESGYQASLEARNLGMDNGEATLSAGHGDTWNVALEYGKLVWVDNANAQTEYLPVGDTLVKGELTDVELKTERERYGMAFDFGGEMWQTFASFKREDKTGRQKASIYGGTPTNIAKPVDSSTDNWKAGVKLNGERWFTSLAYIGSKYDNDVSALNFGSFAGAYQDAPSNEAHQVLLNGQYSIGRTHLAGRFSTGEMTQDDDLLSINNGITGFDGKVETLDANFKVTSLVTNKLRLGASVDYSDRDNKSTVLTTQVTVDPNSGNASEYVAYDTERTTYKVSGSYRIASGYRVDAGYDRKEVTRTGQDREDTTDDAVWGRFRVTAFDAWDIALKGGFSSRDGSSYSVTGNNNDLMRRYYLADRDRSEVELRVSHNPLDKLSVDFTGHYALDDYDKSEVGLTEAEDYGYDVTLAFQHTERFSTHLFVGQQWITSEQGGSVTGPAAWEATVEDEFLNAGLGFSYTGLLADKLVLGGDYVYADSNSDTVSGFSEYDDYYATSHNFNLYGDYALSTSMSLRLDYRYERYQDADYAVVEADTVADLITLGDLNSNYNAHMVMLSFNYKL</sequence>
<keyword evidence="3" id="KW-1185">Reference proteome</keyword>
<dbReference type="Pfam" id="PF11854">
    <property type="entry name" value="MtrB_PioB"/>
    <property type="match status" value="1"/>
</dbReference>
<accession>A0A1G8RCM7</accession>
<dbReference type="OrthoDB" id="9146719at2"/>
<feature type="chain" id="PRO_5011438277" evidence="1">
    <location>
        <begin position="22"/>
        <end position="651"/>
    </location>
</feature>
<dbReference type="SUPFAM" id="SSF56935">
    <property type="entry name" value="Porins"/>
    <property type="match status" value="1"/>
</dbReference>
<reference evidence="3" key="1">
    <citation type="submission" date="2016-10" db="EMBL/GenBank/DDBJ databases">
        <authorList>
            <person name="Varghese N."/>
            <person name="Submissions S."/>
        </authorList>
    </citation>
    <scope>NUCLEOTIDE SEQUENCE [LARGE SCALE GENOMIC DNA]</scope>
    <source>
        <strain evidence="3">DSM 23317</strain>
    </source>
</reference>
<dbReference type="NCBIfam" id="TIGR03509">
    <property type="entry name" value="OMP_MtrB_PioB"/>
    <property type="match status" value="1"/>
</dbReference>
<gene>
    <name evidence="2" type="ORF">SAMN04488540_105133</name>
</gene>
<feature type="signal peptide" evidence="1">
    <location>
        <begin position="1"/>
        <end position="21"/>
    </location>
</feature>
<organism evidence="2 3">
    <name type="scientific">Ferrimonas sediminum</name>
    <dbReference type="NCBI Taxonomy" id="718193"/>
    <lineage>
        <taxon>Bacteria</taxon>
        <taxon>Pseudomonadati</taxon>
        <taxon>Pseudomonadota</taxon>
        <taxon>Gammaproteobacteria</taxon>
        <taxon>Alteromonadales</taxon>
        <taxon>Ferrimonadaceae</taxon>
        <taxon>Ferrimonas</taxon>
    </lineage>
</organism>
<dbReference type="AlphaFoldDB" id="A0A1G8RCM7"/>
<dbReference type="EMBL" id="FNEM01000005">
    <property type="protein sequence ID" value="SDJ14726.1"/>
    <property type="molecule type" value="Genomic_DNA"/>
</dbReference>
<evidence type="ECO:0000313" key="2">
    <source>
        <dbReference type="EMBL" id="SDJ14726.1"/>
    </source>
</evidence>
<proteinExistence type="predicted"/>
<dbReference type="Proteomes" id="UP000199527">
    <property type="component" value="Unassembled WGS sequence"/>
</dbReference>
<dbReference type="RefSeq" id="WP_090364687.1">
    <property type="nucleotide sequence ID" value="NZ_FNEM01000005.1"/>
</dbReference>
<dbReference type="InterPro" id="IPR020016">
    <property type="entry name" value="Decahaem-assoc_OM_MtrB/PioB"/>
</dbReference>